<dbReference type="InterPro" id="IPR004323">
    <property type="entry name" value="Ion_tolerance_CutA"/>
</dbReference>
<dbReference type="EMBL" id="DQUO01000023">
    <property type="protein sequence ID" value="HIP91101.1"/>
    <property type="molecule type" value="Genomic_DNA"/>
</dbReference>
<dbReference type="EMBL" id="DQUI01000090">
    <property type="protein sequence ID" value="HIP85001.1"/>
    <property type="molecule type" value="Genomic_DNA"/>
</dbReference>
<evidence type="ECO:0000313" key="2">
    <source>
        <dbReference type="EMBL" id="HIP85001.1"/>
    </source>
</evidence>
<name>A0A832ZCQ5_9EURY</name>
<organism evidence="2 4">
    <name type="scientific">Methanothermococcus okinawensis</name>
    <dbReference type="NCBI Taxonomy" id="155863"/>
    <lineage>
        <taxon>Archaea</taxon>
        <taxon>Methanobacteriati</taxon>
        <taxon>Methanobacteriota</taxon>
        <taxon>Methanomada group</taxon>
        <taxon>Methanococci</taxon>
        <taxon>Methanococcales</taxon>
        <taxon>Methanococcaceae</taxon>
        <taxon>Methanothermococcus</taxon>
    </lineage>
</organism>
<gene>
    <name evidence="2" type="ORF">EYH15_05880</name>
    <name evidence="3" type="ORF">EYH21_02230</name>
</gene>
<comment type="caution">
    <text evidence="2">The sequence shown here is derived from an EMBL/GenBank/DDBJ whole genome shotgun (WGS) entry which is preliminary data.</text>
</comment>
<dbReference type="PANTHER" id="PTHR23419">
    <property type="entry name" value="DIVALENT CATION TOLERANCE CUTA-RELATED"/>
    <property type="match status" value="1"/>
</dbReference>
<dbReference type="Gene3D" id="3.30.70.120">
    <property type="match status" value="1"/>
</dbReference>
<dbReference type="InterPro" id="IPR015867">
    <property type="entry name" value="N-reg_PII/ATP_PRibTrfase_C"/>
</dbReference>
<accession>A0A832ZCQ5</accession>
<protein>
    <submittedName>
        <fullName evidence="2">Divalent-cation tolerance protein CutA</fullName>
    </submittedName>
</protein>
<comment type="similarity">
    <text evidence="1">Belongs to the CutA family.</text>
</comment>
<dbReference type="InterPro" id="IPR011322">
    <property type="entry name" value="N-reg_PII-like_a/b"/>
</dbReference>
<dbReference type="GO" id="GO:0005507">
    <property type="term" value="F:copper ion binding"/>
    <property type="evidence" value="ECO:0007669"/>
    <property type="project" value="TreeGrafter"/>
</dbReference>
<sequence length="105" mass="12351">MEYIVVFITVPNVEVGEKIGHTLIKEKLAVCINITSEVKSIYFWKGNIEEDREHLLVVKTRRDRFESLEKKIKEIHPYEVPEIIALPVILGSKDYLNWIEETLNR</sequence>
<proteinExistence type="inferred from homology"/>
<reference evidence="2" key="1">
    <citation type="journal article" date="2020" name="ISME J.">
        <title>Gammaproteobacteria mediating utilization of methyl-, sulfur- and petroleum organic compounds in deep ocean hydrothermal plumes.</title>
        <authorList>
            <person name="Zhou Z."/>
            <person name="Liu Y."/>
            <person name="Pan J."/>
            <person name="Cron B.R."/>
            <person name="Toner B.M."/>
            <person name="Anantharaman K."/>
            <person name="Breier J.A."/>
            <person name="Dick G.J."/>
            <person name="Li M."/>
        </authorList>
    </citation>
    <scope>NUCLEOTIDE SEQUENCE</scope>
    <source>
        <strain evidence="2">SZUA-1453</strain>
        <strain evidence="3">SZUA-1471</strain>
    </source>
</reference>
<dbReference type="GO" id="GO:0010038">
    <property type="term" value="P:response to metal ion"/>
    <property type="evidence" value="ECO:0007669"/>
    <property type="project" value="InterPro"/>
</dbReference>
<dbReference type="SUPFAM" id="SSF54913">
    <property type="entry name" value="GlnB-like"/>
    <property type="match status" value="1"/>
</dbReference>
<dbReference type="PANTHER" id="PTHR23419:SF8">
    <property type="entry name" value="FI09726P"/>
    <property type="match status" value="1"/>
</dbReference>
<evidence type="ECO:0000313" key="3">
    <source>
        <dbReference type="EMBL" id="HIP91101.1"/>
    </source>
</evidence>
<dbReference type="Pfam" id="PF03091">
    <property type="entry name" value="CutA1"/>
    <property type="match status" value="1"/>
</dbReference>
<dbReference type="Proteomes" id="UP000643554">
    <property type="component" value="Unassembled WGS sequence"/>
</dbReference>
<evidence type="ECO:0000256" key="1">
    <source>
        <dbReference type="ARBA" id="ARBA00010169"/>
    </source>
</evidence>
<dbReference type="AlphaFoldDB" id="A0A832ZCQ5"/>
<evidence type="ECO:0000313" key="4">
    <source>
        <dbReference type="Proteomes" id="UP000643554"/>
    </source>
</evidence>
<dbReference type="Proteomes" id="UP000618343">
    <property type="component" value="Unassembled WGS sequence"/>
</dbReference>